<dbReference type="RefSeq" id="XP_075076513.1">
    <property type="nucleotide sequence ID" value="XM_075220412.1"/>
</dbReference>
<evidence type="ECO:0000313" key="2">
    <source>
        <dbReference type="RefSeq" id="XP_075076513.1"/>
    </source>
</evidence>
<gene>
    <name evidence="2" type="primary">LOC142163157</name>
</gene>
<keyword evidence="1" id="KW-1185">Reference proteome</keyword>
<accession>A0AC58RUW1</accession>
<evidence type="ECO:0000313" key="1">
    <source>
        <dbReference type="Proteomes" id="UP000790787"/>
    </source>
</evidence>
<sequence length="642" mass="74095">MQTDSKSVYQAWERLAAMLRKCPHHNIQDPDILYIFYHGLKPSARNVIDAVSGGSIMGKTTVEAMQLLNEISENTVQWPSDRMIIKKIAGVNQVEALNSLTQQIANLTQKVEAFQVSQLATLMFGQIQGALPSNTKKNPKEHIKAISLRSGKYLDDPYADKEGKTQEMEKMKREKLDKQFSKCLDILKQLYINIPFTDALTQMLSYAKFPKEILKLELGEMKDTSVSLQLADQSTKKPKGIIENILVRVDKFVFPVDFIVLEMEENTEVPLILGRPFLTTGRAIIDVHQGQLILQVDEERVIFDITGNQTDWSLEKHKTSLGWTIADIKGISPAICMHKILMENDYNPIVQPQRRLNPAMQEVVKKEVVKLLAASIIYPISNRPWIPIAPKYQEKTTFTCPQDMTEKFLEIFMDDFTLFATKVTIYTDHAALKYLLAKKDARPRLLRWILLLQEFDFKTKDRKGSENQVADHLSHLENPPIEEDTMEEERQQLKYLKLDFYGLLYSKMQGIMSPLAIHARESLDDALWAYRIAFKTPIGTSPYRLVFGKACHLPVELEHKAYWAIKLLNLNLPDAGKNRLLQLDELEEFRLTAYENAKLYKEKTKKWHDKLIRHKDFKVGDHVLLYNSRLRLFPGKFKSLWT</sequence>
<reference evidence="2" key="2">
    <citation type="submission" date="2025-08" db="UniProtKB">
        <authorList>
            <consortium name="RefSeq"/>
        </authorList>
    </citation>
    <scope>IDENTIFICATION</scope>
    <source>
        <tissue evidence="2">Leaf</tissue>
    </source>
</reference>
<dbReference type="Proteomes" id="UP000790787">
    <property type="component" value="Chromosome 8"/>
</dbReference>
<name>A0AC58RUW1_TOBAC</name>
<proteinExistence type="predicted"/>
<protein>
    <submittedName>
        <fullName evidence="2">Uncharacterized protein LOC142163157</fullName>
    </submittedName>
</protein>
<reference evidence="1" key="1">
    <citation type="journal article" date="2014" name="Nat. Commun.">
        <title>The tobacco genome sequence and its comparison with those of tomato and potato.</title>
        <authorList>
            <person name="Sierro N."/>
            <person name="Battey J.N."/>
            <person name="Ouadi S."/>
            <person name="Bakaher N."/>
            <person name="Bovet L."/>
            <person name="Willig A."/>
            <person name="Goepfert S."/>
            <person name="Peitsch M.C."/>
            <person name="Ivanov N.V."/>
        </authorList>
    </citation>
    <scope>NUCLEOTIDE SEQUENCE [LARGE SCALE GENOMIC DNA]</scope>
</reference>
<organism evidence="1 2">
    <name type="scientific">Nicotiana tabacum</name>
    <name type="common">Common tobacco</name>
    <dbReference type="NCBI Taxonomy" id="4097"/>
    <lineage>
        <taxon>Eukaryota</taxon>
        <taxon>Viridiplantae</taxon>
        <taxon>Streptophyta</taxon>
        <taxon>Embryophyta</taxon>
        <taxon>Tracheophyta</taxon>
        <taxon>Spermatophyta</taxon>
        <taxon>Magnoliopsida</taxon>
        <taxon>eudicotyledons</taxon>
        <taxon>Gunneridae</taxon>
        <taxon>Pentapetalae</taxon>
        <taxon>asterids</taxon>
        <taxon>lamiids</taxon>
        <taxon>Solanales</taxon>
        <taxon>Solanaceae</taxon>
        <taxon>Nicotianoideae</taxon>
        <taxon>Nicotianeae</taxon>
        <taxon>Nicotiana</taxon>
    </lineage>
</organism>